<keyword evidence="1" id="KW-0812">Transmembrane</keyword>
<evidence type="ECO:0000313" key="2">
    <source>
        <dbReference type="EMBL" id="QDT08885.1"/>
    </source>
</evidence>
<gene>
    <name evidence="2" type="ORF">K239x_08280</name>
</gene>
<dbReference type="RefSeq" id="WP_145416356.1">
    <property type="nucleotide sequence ID" value="NZ_CP036526.1"/>
</dbReference>
<evidence type="ECO:0008006" key="4">
    <source>
        <dbReference type="Google" id="ProtNLM"/>
    </source>
</evidence>
<sequence>MWIDQANKQPIGLLAKATDQGSFFGEYSDRRSLTEGRFVLAGTGDIPYSHDWKFAALSLPPIQSTFFFHCTALLHAIRAIVADFKTHITGSTLVGIAYGYWGVTQQGMSIETGILAAGLCSVAGMLPDLDSDSGIPLRETSMFASAVVPILMLDRFREMQLSHESMVLATMLIYLGIRFVVVEFFRRFTVHRGMWHSLPAAATAGLAAYLVMPCPEESVRLFKTAAIVIGFLVHLILDEIWAIEFGFLRFRAKKSFGSALKLFGNNQLSNLVVYAQVFFLAYLAWGDHDISDQIREHTRFDDPHIAQPAPRELPWQKWLK</sequence>
<protein>
    <recommendedName>
        <fullName evidence="4">Metal-dependent hydrolase</fullName>
    </recommendedName>
</protein>
<feature type="transmembrane region" description="Helical" evidence="1">
    <location>
        <begin position="193"/>
        <end position="212"/>
    </location>
</feature>
<feature type="transmembrane region" description="Helical" evidence="1">
    <location>
        <begin position="161"/>
        <end position="181"/>
    </location>
</feature>
<keyword evidence="1" id="KW-0472">Membrane</keyword>
<dbReference type="Pfam" id="PF04307">
    <property type="entry name" value="YdjM"/>
    <property type="match status" value="1"/>
</dbReference>
<feature type="transmembrane region" description="Helical" evidence="1">
    <location>
        <begin position="268"/>
        <end position="285"/>
    </location>
</feature>
<dbReference type="Proteomes" id="UP000319817">
    <property type="component" value="Chromosome"/>
</dbReference>
<keyword evidence="3" id="KW-1185">Reference proteome</keyword>
<name>A0A517NP27_9BACT</name>
<organism evidence="2 3">
    <name type="scientific">Stieleria marina</name>
    <dbReference type="NCBI Taxonomy" id="1930275"/>
    <lineage>
        <taxon>Bacteria</taxon>
        <taxon>Pseudomonadati</taxon>
        <taxon>Planctomycetota</taxon>
        <taxon>Planctomycetia</taxon>
        <taxon>Pirellulales</taxon>
        <taxon>Pirellulaceae</taxon>
        <taxon>Stieleria</taxon>
    </lineage>
</organism>
<dbReference type="EMBL" id="CP036526">
    <property type="protein sequence ID" value="QDT08885.1"/>
    <property type="molecule type" value="Genomic_DNA"/>
</dbReference>
<proteinExistence type="predicted"/>
<accession>A0A517NP27</accession>
<dbReference type="InterPro" id="IPR007404">
    <property type="entry name" value="YdjM-like"/>
</dbReference>
<evidence type="ECO:0000313" key="3">
    <source>
        <dbReference type="Proteomes" id="UP000319817"/>
    </source>
</evidence>
<evidence type="ECO:0000256" key="1">
    <source>
        <dbReference type="SAM" id="Phobius"/>
    </source>
</evidence>
<feature type="transmembrane region" description="Helical" evidence="1">
    <location>
        <begin position="224"/>
        <end position="248"/>
    </location>
</feature>
<dbReference type="OrthoDB" id="5295350at2"/>
<dbReference type="AlphaFoldDB" id="A0A517NP27"/>
<keyword evidence="1" id="KW-1133">Transmembrane helix</keyword>
<reference evidence="2 3" key="1">
    <citation type="submission" date="2019-02" db="EMBL/GenBank/DDBJ databases">
        <title>Deep-cultivation of Planctomycetes and their phenomic and genomic characterization uncovers novel biology.</title>
        <authorList>
            <person name="Wiegand S."/>
            <person name="Jogler M."/>
            <person name="Boedeker C."/>
            <person name="Pinto D."/>
            <person name="Vollmers J."/>
            <person name="Rivas-Marin E."/>
            <person name="Kohn T."/>
            <person name="Peeters S.H."/>
            <person name="Heuer A."/>
            <person name="Rast P."/>
            <person name="Oberbeckmann S."/>
            <person name="Bunk B."/>
            <person name="Jeske O."/>
            <person name="Meyerdierks A."/>
            <person name="Storesund J.E."/>
            <person name="Kallscheuer N."/>
            <person name="Luecker S."/>
            <person name="Lage O.M."/>
            <person name="Pohl T."/>
            <person name="Merkel B.J."/>
            <person name="Hornburger P."/>
            <person name="Mueller R.-W."/>
            <person name="Bruemmer F."/>
            <person name="Labrenz M."/>
            <person name="Spormann A.M."/>
            <person name="Op den Camp H."/>
            <person name="Overmann J."/>
            <person name="Amann R."/>
            <person name="Jetten M.S.M."/>
            <person name="Mascher T."/>
            <person name="Medema M.H."/>
            <person name="Devos D.P."/>
            <person name="Kaster A.-K."/>
            <person name="Ovreas L."/>
            <person name="Rohde M."/>
            <person name="Galperin M.Y."/>
            <person name="Jogler C."/>
        </authorList>
    </citation>
    <scope>NUCLEOTIDE SEQUENCE [LARGE SCALE GENOMIC DNA]</scope>
    <source>
        <strain evidence="2 3">K23_9</strain>
    </source>
</reference>